<evidence type="ECO:0000313" key="2">
    <source>
        <dbReference type="Proteomes" id="UP001151752"/>
    </source>
</evidence>
<feature type="non-terminal residue" evidence="1">
    <location>
        <position position="28"/>
    </location>
</feature>
<dbReference type="EMBL" id="JAPFFM010000007">
    <property type="protein sequence ID" value="KAJ6758138.1"/>
    <property type="molecule type" value="Genomic_DNA"/>
</dbReference>
<protein>
    <submittedName>
        <fullName evidence="1">Uncharacterized protein</fullName>
    </submittedName>
</protein>
<dbReference type="AlphaFoldDB" id="A0A9Q0W2M9"/>
<comment type="caution">
    <text evidence="1">The sequence shown here is derived from an EMBL/GenBank/DDBJ whole genome shotgun (WGS) entry which is preliminary data.</text>
</comment>
<keyword evidence="2" id="KW-1185">Reference proteome</keyword>
<dbReference type="Proteomes" id="UP001151752">
    <property type="component" value="Chromosome 13"/>
</dbReference>
<gene>
    <name evidence="1" type="ORF">OIU74_027264</name>
</gene>
<accession>A0A9Q0W2M9</accession>
<proteinExistence type="predicted"/>
<reference evidence="1" key="1">
    <citation type="submission" date="2022-11" db="EMBL/GenBank/DDBJ databases">
        <authorList>
            <person name="Hyden B.L."/>
            <person name="Feng K."/>
            <person name="Yates T."/>
            <person name="Jawdy S."/>
            <person name="Smart L.B."/>
            <person name="Muchero W."/>
        </authorList>
    </citation>
    <scope>NUCLEOTIDE SEQUENCE</scope>
    <source>
        <tissue evidence="1">Shoot tip</tissue>
    </source>
</reference>
<organism evidence="1 2">
    <name type="scientific">Salix koriyanagi</name>
    <dbReference type="NCBI Taxonomy" id="2511006"/>
    <lineage>
        <taxon>Eukaryota</taxon>
        <taxon>Viridiplantae</taxon>
        <taxon>Streptophyta</taxon>
        <taxon>Embryophyta</taxon>
        <taxon>Tracheophyta</taxon>
        <taxon>Spermatophyta</taxon>
        <taxon>Magnoliopsida</taxon>
        <taxon>eudicotyledons</taxon>
        <taxon>Gunneridae</taxon>
        <taxon>Pentapetalae</taxon>
        <taxon>rosids</taxon>
        <taxon>fabids</taxon>
        <taxon>Malpighiales</taxon>
        <taxon>Salicaceae</taxon>
        <taxon>Saliceae</taxon>
        <taxon>Salix</taxon>
    </lineage>
</organism>
<name>A0A9Q0W2M9_9ROSI</name>
<reference evidence="1" key="2">
    <citation type="journal article" date="2023" name="Int. J. Mol. Sci.">
        <title>De Novo Assembly and Annotation of 11 Diverse Shrub Willow (Salix) Genomes Reveals Novel Gene Organization in Sex-Linked Regions.</title>
        <authorList>
            <person name="Hyden B."/>
            <person name="Feng K."/>
            <person name="Yates T.B."/>
            <person name="Jawdy S."/>
            <person name="Cereghino C."/>
            <person name="Smart L.B."/>
            <person name="Muchero W."/>
        </authorList>
    </citation>
    <scope>NUCLEOTIDE SEQUENCE</scope>
    <source>
        <tissue evidence="1">Shoot tip</tissue>
    </source>
</reference>
<evidence type="ECO:0000313" key="1">
    <source>
        <dbReference type="EMBL" id="KAJ6758138.1"/>
    </source>
</evidence>
<sequence length="28" mass="2993">MAMLLVGLGFFVNGELEITCECTPGCDE</sequence>